<dbReference type="RefSeq" id="WP_005626844.1">
    <property type="nucleotide sequence ID" value="NZ_CP015230.1"/>
</dbReference>
<evidence type="ECO:0000313" key="6">
    <source>
        <dbReference type="EMBL" id="ANP39456.1"/>
    </source>
</evidence>
<reference evidence="6 7" key="1">
    <citation type="journal article" date="2016" name="ISME J.">
        <title>Global occurrence and heterogeneity of the Roseobacter-clade species Ruegeria mobilis.</title>
        <authorList>
            <person name="Sonnenschein E."/>
            <person name="Gram L."/>
        </authorList>
    </citation>
    <scope>NUCLEOTIDE SEQUENCE [LARGE SCALE GENOMIC DNA]</scope>
    <source>
        <strain evidence="6 7">F1926</strain>
    </source>
</reference>
<accession>A0A1B0ZYV8</accession>
<dbReference type="PANTHER" id="PTHR33337">
    <property type="entry name" value="GFA DOMAIN-CONTAINING PROTEIN"/>
    <property type="match status" value="1"/>
</dbReference>
<protein>
    <submittedName>
        <fullName evidence="6">Aldehyde-activating protein</fullName>
    </submittedName>
</protein>
<dbReference type="GO" id="GO:0016846">
    <property type="term" value="F:carbon-sulfur lyase activity"/>
    <property type="evidence" value="ECO:0007669"/>
    <property type="project" value="InterPro"/>
</dbReference>
<dbReference type="AlphaFoldDB" id="A0A1B0ZYV8"/>
<keyword evidence="4" id="KW-0456">Lyase</keyword>
<organism evidence="6 7">
    <name type="scientific">Tritonibacter mobilis F1926</name>
    <dbReference type="NCBI Taxonomy" id="1265309"/>
    <lineage>
        <taxon>Bacteria</taxon>
        <taxon>Pseudomonadati</taxon>
        <taxon>Pseudomonadota</taxon>
        <taxon>Alphaproteobacteria</taxon>
        <taxon>Rhodobacterales</taxon>
        <taxon>Paracoccaceae</taxon>
        <taxon>Tritonibacter</taxon>
    </lineage>
</organism>
<dbReference type="PANTHER" id="PTHR33337:SF40">
    <property type="entry name" value="CENP-V_GFA DOMAIN-CONTAINING PROTEIN-RELATED"/>
    <property type="match status" value="1"/>
</dbReference>
<dbReference type="Pfam" id="PF04828">
    <property type="entry name" value="GFA"/>
    <property type="match status" value="1"/>
</dbReference>
<dbReference type="InterPro" id="IPR006913">
    <property type="entry name" value="CENP-V/GFA"/>
</dbReference>
<dbReference type="KEGG" id="rmb:K529_001645"/>
<dbReference type="GeneID" id="28248495"/>
<sequence>MTQIYTGSCLCGTIAFEVAGNVAAFFLCHCSRCRKGTGSAHAANLFAPGASVRWTQGKTELRHYQHHGSRHHRSFCATCASPVPHAGDDHIVIPAGCLDTAPDVPITAGICWSDRAAWVDGIAAASKIAGLPDA</sequence>
<dbReference type="STRING" id="1265309.K529_001645"/>
<dbReference type="EMBL" id="CP015230">
    <property type="protein sequence ID" value="ANP39456.1"/>
    <property type="molecule type" value="Genomic_DNA"/>
</dbReference>
<dbReference type="InterPro" id="IPR011057">
    <property type="entry name" value="Mss4-like_sf"/>
</dbReference>
<dbReference type="SUPFAM" id="SSF51316">
    <property type="entry name" value="Mss4-like"/>
    <property type="match status" value="1"/>
</dbReference>
<evidence type="ECO:0000256" key="1">
    <source>
        <dbReference type="ARBA" id="ARBA00005495"/>
    </source>
</evidence>
<evidence type="ECO:0000256" key="4">
    <source>
        <dbReference type="ARBA" id="ARBA00023239"/>
    </source>
</evidence>
<dbReference type="PROSITE" id="PS51891">
    <property type="entry name" value="CENP_V_GFA"/>
    <property type="match status" value="1"/>
</dbReference>
<dbReference type="Gene3D" id="3.90.1590.10">
    <property type="entry name" value="glutathione-dependent formaldehyde- activating enzyme (gfa)"/>
    <property type="match status" value="1"/>
</dbReference>
<keyword evidence="3" id="KW-0862">Zinc</keyword>
<evidence type="ECO:0000313" key="7">
    <source>
        <dbReference type="Proteomes" id="UP000013243"/>
    </source>
</evidence>
<evidence type="ECO:0000256" key="2">
    <source>
        <dbReference type="ARBA" id="ARBA00022723"/>
    </source>
</evidence>
<proteinExistence type="inferred from homology"/>
<comment type="similarity">
    <text evidence="1">Belongs to the Gfa family.</text>
</comment>
<evidence type="ECO:0000256" key="3">
    <source>
        <dbReference type="ARBA" id="ARBA00022833"/>
    </source>
</evidence>
<dbReference type="GO" id="GO:0046872">
    <property type="term" value="F:metal ion binding"/>
    <property type="evidence" value="ECO:0007669"/>
    <property type="project" value="UniProtKB-KW"/>
</dbReference>
<keyword evidence="2" id="KW-0479">Metal-binding</keyword>
<evidence type="ECO:0000259" key="5">
    <source>
        <dbReference type="PROSITE" id="PS51891"/>
    </source>
</evidence>
<feature type="domain" description="CENP-V/GFA" evidence="5">
    <location>
        <begin position="5"/>
        <end position="113"/>
    </location>
</feature>
<dbReference type="Proteomes" id="UP000013243">
    <property type="component" value="Chromosome"/>
</dbReference>
<dbReference type="OrthoDB" id="9807246at2"/>
<gene>
    <name evidence="6" type="ORF">K529_001645</name>
</gene>
<name>A0A1B0ZYV8_9RHOB</name>